<dbReference type="AlphaFoldDB" id="A0A9Q0P963"/>
<protein>
    <submittedName>
        <fullName evidence="1">Uncharacterized protein</fullName>
    </submittedName>
</protein>
<dbReference type="Proteomes" id="UP001151529">
    <property type="component" value="Chromosome 17"/>
</dbReference>
<evidence type="ECO:0000313" key="1">
    <source>
        <dbReference type="EMBL" id="KAJ6683978.1"/>
    </source>
</evidence>
<keyword evidence="2" id="KW-1185">Reference proteome</keyword>
<gene>
    <name evidence="1" type="ORF">OIU85_007651</name>
</gene>
<name>A0A9Q0P963_SALVM</name>
<dbReference type="EMBL" id="JAPFFL010000013">
    <property type="protein sequence ID" value="KAJ6683978.1"/>
    <property type="molecule type" value="Genomic_DNA"/>
</dbReference>
<evidence type="ECO:0000313" key="2">
    <source>
        <dbReference type="Proteomes" id="UP001151529"/>
    </source>
</evidence>
<accession>A0A9Q0P963</accession>
<proteinExistence type="predicted"/>
<comment type="caution">
    <text evidence="1">The sequence shown here is derived from an EMBL/GenBank/DDBJ whole genome shotgun (WGS) entry which is preliminary data.</text>
</comment>
<organism evidence="1 2">
    <name type="scientific">Salix viminalis</name>
    <name type="common">Common osier</name>
    <name type="synonym">Basket willow</name>
    <dbReference type="NCBI Taxonomy" id="40686"/>
    <lineage>
        <taxon>Eukaryota</taxon>
        <taxon>Viridiplantae</taxon>
        <taxon>Streptophyta</taxon>
        <taxon>Embryophyta</taxon>
        <taxon>Tracheophyta</taxon>
        <taxon>Spermatophyta</taxon>
        <taxon>Magnoliopsida</taxon>
        <taxon>eudicotyledons</taxon>
        <taxon>Gunneridae</taxon>
        <taxon>Pentapetalae</taxon>
        <taxon>rosids</taxon>
        <taxon>fabids</taxon>
        <taxon>Malpighiales</taxon>
        <taxon>Salicaceae</taxon>
        <taxon>Saliceae</taxon>
        <taxon>Salix</taxon>
    </lineage>
</organism>
<sequence>MLDSAKQESLEWRRKYEETWNKKKAVKDQVEVETVTGAHEEEARLAGAHGQAQ</sequence>
<reference evidence="1" key="2">
    <citation type="journal article" date="2023" name="Int. J. Mol. Sci.">
        <title>De Novo Assembly and Annotation of 11 Diverse Shrub Willow (Salix) Genomes Reveals Novel Gene Organization in Sex-Linked Regions.</title>
        <authorList>
            <person name="Hyden B."/>
            <person name="Feng K."/>
            <person name="Yates T.B."/>
            <person name="Jawdy S."/>
            <person name="Cereghino C."/>
            <person name="Smart L.B."/>
            <person name="Muchero W."/>
        </authorList>
    </citation>
    <scope>NUCLEOTIDE SEQUENCE [LARGE SCALE GENOMIC DNA]</scope>
    <source>
        <tissue evidence="1">Shoot tip</tissue>
    </source>
</reference>
<reference evidence="1" key="1">
    <citation type="submission" date="2022-11" db="EMBL/GenBank/DDBJ databases">
        <authorList>
            <person name="Hyden B.L."/>
            <person name="Feng K."/>
            <person name="Yates T."/>
            <person name="Jawdy S."/>
            <person name="Smart L.B."/>
            <person name="Muchero W."/>
        </authorList>
    </citation>
    <scope>NUCLEOTIDE SEQUENCE</scope>
    <source>
        <tissue evidence="1">Shoot tip</tissue>
    </source>
</reference>
<dbReference type="OrthoDB" id="1790560at2759"/>